<comment type="caution">
    <text evidence="2">The sequence shown here is derived from an EMBL/GenBank/DDBJ whole genome shotgun (WGS) entry which is preliminary data.</text>
</comment>
<keyword evidence="1" id="KW-0732">Signal</keyword>
<dbReference type="RefSeq" id="WP_257574632.1">
    <property type="nucleotide sequence ID" value="NZ_FNNO01000001.1"/>
</dbReference>
<feature type="signal peptide" evidence="1">
    <location>
        <begin position="1"/>
        <end position="24"/>
    </location>
</feature>
<dbReference type="EMBL" id="FNNO01000001">
    <property type="protein sequence ID" value="SDW13851.1"/>
    <property type="molecule type" value="Genomic_DNA"/>
</dbReference>
<evidence type="ECO:0000256" key="1">
    <source>
        <dbReference type="SAM" id="SignalP"/>
    </source>
</evidence>
<dbReference type="Proteomes" id="UP000198711">
    <property type="component" value="Unassembled WGS sequence"/>
</dbReference>
<dbReference type="AlphaFoldDB" id="A0A8X8LCA8"/>
<evidence type="ECO:0000313" key="3">
    <source>
        <dbReference type="Proteomes" id="UP000198711"/>
    </source>
</evidence>
<evidence type="ECO:0008006" key="4">
    <source>
        <dbReference type="Google" id="ProtNLM"/>
    </source>
</evidence>
<proteinExistence type="predicted"/>
<gene>
    <name evidence="2" type="ORF">SAMN05444410_101323</name>
</gene>
<reference evidence="2 3" key="1">
    <citation type="submission" date="2016-10" db="EMBL/GenBank/DDBJ databases">
        <authorList>
            <person name="Varghese N."/>
            <person name="Submissions S."/>
        </authorList>
    </citation>
    <scope>NUCLEOTIDE SEQUENCE [LARGE SCALE GENOMIC DNA]</scope>
    <source>
        <strain evidence="2 3">DSM 25353</strain>
    </source>
</reference>
<protein>
    <recommendedName>
        <fullName evidence="4">Conjugal transfer protein TraI</fullName>
    </recommendedName>
</protein>
<organism evidence="2 3">
    <name type="scientific">Hydrobacter penzbergensis</name>
    <dbReference type="NCBI Taxonomy" id="1235997"/>
    <lineage>
        <taxon>Bacteria</taxon>
        <taxon>Pseudomonadati</taxon>
        <taxon>Bacteroidota</taxon>
        <taxon>Chitinophagia</taxon>
        <taxon>Chitinophagales</taxon>
        <taxon>Chitinophagaceae</taxon>
        <taxon>Hydrobacter</taxon>
    </lineage>
</organism>
<feature type="chain" id="PRO_5036467974" description="Conjugal transfer protein TraI" evidence="1">
    <location>
        <begin position="25"/>
        <end position="225"/>
    </location>
</feature>
<name>A0A8X8LCA8_9BACT</name>
<keyword evidence="3" id="KW-1185">Reference proteome</keyword>
<evidence type="ECO:0000313" key="2">
    <source>
        <dbReference type="EMBL" id="SDW13851.1"/>
    </source>
</evidence>
<accession>A0A8X8LCA8</accession>
<sequence>MKKLLFVLVLLGIATIAPTYRSQAQIPIAEIIKAAVVKVIKAVDLKIQRLQNKTIWLQNAQKTLENTMSKLKLDEITNWVEKQKQLYKDYYEELQKVKAIISYYKRIKEITEKQVHLVEEYKRAWGLFKQDNHFSAEELSYMSRVYSGILDESVKNLDQIFVVINSFQTQMSDAKRLEIINAAADRIEVNYNDLKTFNQQGIVISLQRAKSQNDVDVVKKLYGIQ</sequence>